<sequence length="149" mass="17078">MKADLEPNLLLDEQLCFALYAASRRLTAVYRPLLDALGLTYPQYLVMLVLWERDGITVRELGARLQLDSGTLTPLLKRLEQADLLLRRRRESDEREVEITLTNAGRSLHERATEVPRCLAKKLCMSADEFVRLRDELKSLAIQLAPTQE</sequence>
<name>A0A432LQW2_9GAMM</name>
<evidence type="ECO:0000256" key="2">
    <source>
        <dbReference type="ARBA" id="ARBA00022490"/>
    </source>
</evidence>
<reference evidence="7 8" key="1">
    <citation type="submission" date="2018-12" db="EMBL/GenBank/DDBJ databases">
        <title>Dyella dinghuensis sp. nov. DHOA06 and Dyella choica sp. nov. 4M-K27, isolated from forest soil.</title>
        <authorList>
            <person name="Qiu L.-H."/>
            <person name="Gao Z.-H."/>
        </authorList>
    </citation>
    <scope>NUCLEOTIDE SEQUENCE [LARGE SCALE GENOMIC DNA]</scope>
    <source>
        <strain evidence="7 8">DHOA06</strain>
    </source>
</reference>
<accession>A0A432LQW2</accession>
<evidence type="ECO:0000259" key="6">
    <source>
        <dbReference type="PROSITE" id="PS50995"/>
    </source>
</evidence>
<dbReference type="OrthoDB" id="9806864at2"/>
<comment type="caution">
    <text evidence="7">The sequence shown here is derived from an EMBL/GenBank/DDBJ whole genome shotgun (WGS) entry which is preliminary data.</text>
</comment>
<dbReference type="InterPro" id="IPR036390">
    <property type="entry name" value="WH_DNA-bd_sf"/>
</dbReference>
<dbReference type="RefSeq" id="WP_126674986.1">
    <property type="nucleotide sequence ID" value="NZ_RYZR01000007.1"/>
</dbReference>
<keyword evidence="5" id="KW-0804">Transcription</keyword>
<evidence type="ECO:0000256" key="4">
    <source>
        <dbReference type="ARBA" id="ARBA00023125"/>
    </source>
</evidence>
<keyword evidence="8" id="KW-1185">Reference proteome</keyword>
<keyword evidence="2" id="KW-0963">Cytoplasm</keyword>
<evidence type="ECO:0000313" key="7">
    <source>
        <dbReference type="EMBL" id="RUL62544.1"/>
    </source>
</evidence>
<dbReference type="SUPFAM" id="SSF46785">
    <property type="entry name" value="Winged helix' DNA-binding domain"/>
    <property type="match status" value="1"/>
</dbReference>
<dbReference type="GO" id="GO:0006950">
    <property type="term" value="P:response to stress"/>
    <property type="evidence" value="ECO:0007669"/>
    <property type="project" value="TreeGrafter"/>
</dbReference>
<dbReference type="GO" id="GO:0005737">
    <property type="term" value="C:cytoplasm"/>
    <property type="evidence" value="ECO:0007669"/>
    <property type="project" value="UniProtKB-SubCell"/>
</dbReference>
<dbReference type="Proteomes" id="UP000267077">
    <property type="component" value="Unassembled WGS sequence"/>
</dbReference>
<dbReference type="PANTHER" id="PTHR33164">
    <property type="entry name" value="TRANSCRIPTIONAL REGULATOR, MARR FAMILY"/>
    <property type="match status" value="1"/>
</dbReference>
<comment type="subcellular location">
    <subcellularLocation>
        <location evidence="1">Cytoplasm</location>
    </subcellularLocation>
</comment>
<organism evidence="7 8">
    <name type="scientific">Dyella dinghuensis</name>
    <dbReference type="NCBI Taxonomy" id="1920169"/>
    <lineage>
        <taxon>Bacteria</taxon>
        <taxon>Pseudomonadati</taxon>
        <taxon>Pseudomonadota</taxon>
        <taxon>Gammaproteobacteria</taxon>
        <taxon>Lysobacterales</taxon>
        <taxon>Rhodanobacteraceae</taxon>
        <taxon>Dyella</taxon>
    </lineage>
</organism>
<dbReference type="PROSITE" id="PS50995">
    <property type="entry name" value="HTH_MARR_2"/>
    <property type="match status" value="1"/>
</dbReference>
<dbReference type="AlphaFoldDB" id="A0A432LQW2"/>
<keyword evidence="4" id="KW-0238">DNA-binding</keyword>
<dbReference type="GO" id="GO:0003677">
    <property type="term" value="F:DNA binding"/>
    <property type="evidence" value="ECO:0007669"/>
    <property type="project" value="UniProtKB-KW"/>
</dbReference>
<dbReference type="InterPro" id="IPR036388">
    <property type="entry name" value="WH-like_DNA-bd_sf"/>
</dbReference>
<gene>
    <name evidence="7" type="ORF">EKH79_16920</name>
</gene>
<dbReference type="GO" id="GO:0003700">
    <property type="term" value="F:DNA-binding transcription factor activity"/>
    <property type="evidence" value="ECO:0007669"/>
    <property type="project" value="InterPro"/>
</dbReference>
<dbReference type="Pfam" id="PF22381">
    <property type="entry name" value="Staph_reg_Sar_Rot"/>
    <property type="match status" value="1"/>
</dbReference>
<dbReference type="EMBL" id="RYZR01000007">
    <property type="protein sequence ID" value="RUL62544.1"/>
    <property type="molecule type" value="Genomic_DNA"/>
</dbReference>
<dbReference type="PRINTS" id="PR00598">
    <property type="entry name" value="HTHMARR"/>
</dbReference>
<feature type="domain" description="HTH marR-type" evidence="6">
    <location>
        <begin position="12"/>
        <end position="146"/>
    </location>
</feature>
<evidence type="ECO:0000256" key="5">
    <source>
        <dbReference type="ARBA" id="ARBA00023163"/>
    </source>
</evidence>
<evidence type="ECO:0000313" key="8">
    <source>
        <dbReference type="Proteomes" id="UP000267077"/>
    </source>
</evidence>
<protein>
    <submittedName>
        <fullName evidence="7">MarR family transcriptional regulator</fullName>
    </submittedName>
</protein>
<dbReference type="InterPro" id="IPR000835">
    <property type="entry name" value="HTH_MarR-typ"/>
</dbReference>
<dbReference type="InterPro" id="IPR055166">
    <property type="entry name" value="Transc_reg_Sar_Rot_HTH"/>
</dbReference>
<evidence type="ECO:0000256" key="3">
    <source>
        <dbReference type="ARBA" id="ARBA00023015"/>
    </source>
</evidence>
<dbReference type="FunFam" id="1.10.10.10:FF:000163">
    <property type="entry name" value="MarR family transcriptional regulator"/>
    <property type="match status" value="1"/>
</dbReference>
<dbReference type="SMART" id="SM00347">
    <property type="entry name" value="HTH_MARR"/>
    <property type="match status" value="1"/>
</dbReference>
<dbReference type="Gene3D" id="1.10.10.10">
    <property type="entry name" value="Winged helix-like DNA-binding domain superfamily/Winged helix DNA-binding domain"/>
    <property type="match status" value="1"/>
</dbReference>
<dbReference type="InterPro" id="IPR039422">
    <property type="entry name" value="MarR/SlyA-like"/>
</dbReference>
<evidence type="ECO:0000256" key="1">
    <source>
        <dbReference type="ARBA" id="ARBA00004496"/>
    </source>
</evidence>
<proteinExistence type="predicted"/>
<keyword evidence="3" id="KW-0805">Transcription regulation</keyword>
<dbReference type="PANTHER" id="PTHR33164:SF5">
    <property type="entry name" value="ORGANIC HYDROPEROXIDE RESISTANCE TRANSCRIPTIONAL REGULATOR"/>
    <property type="match status" value="1"/>
</dbReference>